<accession>A0ABV0B2K7</accession>
<dbReference type="InterPro" id="IPR002937">
    <property type="entry name" value="Amino_oxidase"/>
</dbReference>
<sequence length="469" mass="49595">MGMAATGAVLAAGSARAAIARDKPIDVIVLGAGVSGLNTAALLEKEGLKVLVLEGRQRVGGRVFTLLDQPGYPEMGFNSMGEGYGRGLDAAKRAGVEMVDVGPRFYGGPQQEVWLGGKRLTREEWARSPLNPFPDALKGNLPGEVVGKLIAQHNRLADFSTWNDPANTALDISLNAFLKAQGLSDAAIRLANDLSPYYGQSSFDVAQLMMEFNDGFIKTQMAAGKRTLAVRGGNLNLPIGMAKLIKGDVLLGKEVVAIDSQAAGVEVRCLDGSVYRAGRVVCSLPFSTLRTISMTPGFSGAQAQAVQTLGYNALTIAFLTASEPFWLSDGLSPAMFTDDQLGTILPQRFGADPNQISGLMVQARGNLAAVWDAMGKEAALAHVVSRLETLRPAAKGKVKGAALFSWARERFTLGQIAYFKPGQVTAFAKVMAAPLGRVHFCGEHTAEGARGLEGALESSERVALEVLTA</sequence>
<dbReference type="SUPFAM" id="SSF51905">
    <property type="entry name" value="FAD/NAD(P)-binding domain"/>
    <property type="match status" value="1"/>
</dbReference>
<dbReference type="RefSeq" id="WP_346244838.1">
    <property type="nucleotide sequence ID" value="NZ_JBDIZK010000001.1"/>
</dbReference>
<dbReference type="GO" id="GO:0016491">
    <property type="term" value="F:oxidoreductase activity"/>
    <property type="evidence" value="ECO:0007669"/>
    <property type="project" value="UniProtKB-KW"/>
</dbReference>
<dbReference type="InterPro" id="IPR036188">
    <property type="entry name" value="FAD/NAD-bd_sf"/>
</dbReference>
<dbReference type="EC" id="1.-.-.-" evidence="5"/>
<protein>
    <submittedName>
        <fullName evidence="5">NAD(P)/FAD-dependent oxidoreductase</fullName>
        <ecNumber evidence="5">1.-.-.-</ecNumber>
    </submittedName>
</protein>
<evidence type="ECO:0000313" key="5">
    <source>
        <dbReference type="EMBL" id="MEN3745833.1"/>
    </source>
</evidence>
<reference evidence="5 6" key="1">
    <citation type="submission" date="2024-05" db="EMBL/GenBank/DDBJ databases">
        <title>Sphingomonas sp. HF-S3 16S ribosomal RNA gene Genome sequencing and assembly.</title>
        <authorList>
            <person name="Lee H."/>
        </authorList>
    </citation>
    <scope>NUCLEOTIDE SEQUENCE [LARGE SCALE GENOMIC DNA]</scope>
    <source>
        <strain evidence="5 6">HF-S3</strain>
    </source>
</reference>
<organism evidence="5 6">
    <name type="scientific">Sphingomonas rustica</name>
    <dbReference type="NCBI Taxonomy" id="3103142"/>
    <lineage>
        <taxon>Bacteria</taxon>
        <taxon>Pseudomonadati</taxon>
        <taxon>Pseudomonadota</taxon>
        <taxon>Alphaproteobacteria</taxon>
        <taxon>Sphingomonadales</taxon>
        <taxon>Sphingomonadaceae</taxon>
        <taxon>Sphingomonas</taxon>
    </lineage>
</organism>
<dbReference type="SUPFAM" id="SSF54373">
    <property type="entry name" value="FAD-linked reductases, C-terminal domain"/>
    <property type="match status" value="1"/>
</dbReference>
<dbReference type="PRINTS" id="PR00757">
    <property type="entry name" value="AMINEOXDASEF"/>
</dbReference>
<dbReference type="InterPro" id="IPR050703">
    <property type="entry name" value="Flavin_MAO"/>
</dbReference>
<dbReference type="InterPro" id="IPR001613">
    <property type="entry name" value="Flavin_amine_oxidase"/>
</dbReference>
<evidence type="ECO:0000256" key="3">
    <source>
        <dbReference type="ARBA" id="ARBA00023002"/>
    </source>
</evidence>
<dbReference type="EMBL" id="JBDIZK010000001">
    <property type="protein sequence ID" value="MEN3745833.1"/>
    <property type="molecule type" value="Genomic_DNA"/>
</dbReference>
<comment type="cofactor">
    <cofactor evidence="1">
        <name>FAD</name>
        <dbReference type="ChEBI" id="CHEBI:57692"/>
    </cofactor>
</comment>
<name>A0ABV0B2K7_9SPHN</name>
<dbReference type="Gene3D" id="3.50.50.60">
    <property type="entry name" value="FAD/NAD(P)-binding domain"/>
    <property type="match status" value="1"/>
</dbReference>
<evidence type="ECO:0000256" key="2">
    <source>
        <dbReference type="ARBA" id="ARBA00005995"/>
    </source>
</evidence>
<feature type="domain" description="Amine oxidase" evidence="4">
    <location>
        <begin position="34"/>
        <end position="467"/>
    </location>
</feature>
<evidence type="ECO:0000256" key="1">
    <source>
        <dbReference type="ARBA" id="ARBA00001974"/>
    </source>
</evidence>
<comment type="caution">
    <text evidence="5">The sequence shown here is derived from an EMBL/GenBank/DDBJ whole genome shotgun (WGS) entry which is preliminary data.</text>
</comment>
<comment type="similarity">
    <text evidence="2">Belongs to the flavin monoamine oxidase family.</text>
</comment>
<evidence type="ECO:0000259" key="4">
    <source>
        <dbReference type="Pfam" id="PF01593"/>
    </source>
</evidence>
<keyword evidence="3 5" id="KW-0560">Oxidoreductase</keyword>
<dbReference type="Pfam" id="PF01593">
    <property type="entry name" value="Amino_oxidase"/>
    <property type="match status" value="1"/>
</dbReference>
<proteinExistence type="inferred from homology"/>
<gene>
    <name evidence="5" type="ORF">TPR58_01540</name>
</gene>
<dbReference type="Proteomes" id="UP001427805">
    <property type="component" value="Unassembled WGS sequence"/>
</dbReference>
<evidence type="ECO:0000313" key="6">
    <source>
        <dbReference type="Proteomes" id="UP001427805"/>
    </source>
</evidence>
<keyword evidence="6" id="KW-1185">Reference proteome</keyword>
<dbReference type="PANTHER" id="PTHR43563:SF1">
    <property type="entry name" value="AMINE OXIDASE [FLAVIN-CONTAINING] B"/>
    <property type="match status" value="1"/>
</dbReference>
<dbReference type="PANTHER" id="PTHR43563">
    <property type="entry name" value="AMINE OXIDASE"/>
    <property type="match status" value="1"/>
</dbReference>